<dbReference type="SUPFAM" id="SSF46565">
    <property type="entry name" value="Chaperone J-domain"/>
    <property type="match status" value="1"/>
</dbReference>
<dbReference type="PANTHER" id="PTHR44743">
    <property type="entry name" value="PUTATIVE, EXPRESSED-RELATED"/>
    <property type="match status" value="1"/>
</dbReference>
<proteinExistence type="predicted"/>
<dbReference type="EMBL" id="CAADRP010001730">
    <property type="protein sequence ID" value="VFU50618.1"/>
    <property type="molecule type" value="Genomic_DNA"/>
</dbReference>
<gene>
    <name evidence="2" type="ORF">SVIM_LOCUS337915</name>
</gene>
<name>A0A6N2MAM4_SALVM</name>
<reference evidence="2" key="1">
    <citation type="submission" date="2019-03" db="EMBL/GenBank/DDBJ databases">
        <authorList>
            <person name="Mank J."/>
            <person name="Almeida P."/>
        </authorList>
    </citation>
    <scope>NUCLEOTIDE SEQUENCE</scope>
    <source>
        <strain evidence="2">78183</strain>
    </source>
</reference>
<dbReference type="PROSITE" id="PS00636">
    <property type="entry name" value="DNAJ_1"/>
    <property type="match status" value="1"/>
</dbReference>
<dbReference type="Pfam" id="PF00226">
    <property type="entry name" value="DnaJ"/>
    <property type="match status" value="1"/>
</dbReference>
<dbReference type="PANTHER" id="PTHR44743:SF12">
    <property type="entry name" value="J DOMAIN-CONTAINING PROTEIN"/>
    <property type="match status" value="1"/>
</dbReference>
<evidence type="ECO:0000259" key="1">
    <source>
        <dbReference type="PROSITE" id="PS50076"/>
    </source>
</evidence>
<dbReference type="InterPro" id="IPR018253">
    <property type="entry name" value="DnaJ_domain_CS"/>
</dbReference>
<accession>A0A6N2MAM4</accession>
<dbReference type="AlphaFoldDB" id="A0A6N2MAM4"/>
<dbReference type="SMART" id="SM00271">
    <property type="entry name" value="DnaJ"/>
    <property type="match status" value="1"/>
</dbReference>
<evidence type="ECO:0000313" key="2">
    <source>
        <dbReference type="EMBL" id="VFU50618.1"/>
    </source>
</evidence>
<dbReference type="InterPro" id="IPR036869">
    <property type="entry name" value="J_dom_sf"/>
</dbReference>
<dbReference type="Gene3D" id="1.10.287.110">
    <property type="entry name" value="DnaJ domain"/>
    <property type="match status" value="1"/>
</dbReference>
<dbReference type="InterPro" id="IPR001623">
    <property type="entry name" value="DnaJ_domain"/>
</dbReference>
<dbReference type="PROSITE" id="PS50076">
    <property type="entry name" value="DNAJ_2"/>
    <property type="match status" value="1"/>
</dbReference>
<organism evidence="2">
    <name type="scientific">Salix viminalis</name>
    <name type="common">Common osier</name>
    <name type="synonym">Basket willow</name>
    <dbReference type="NCBI Taxonomy" id="40686"/>
    <lineage>
        <taxon>Eukaryota</taxon>
        <taxon>Viridiplantae</taxon>
        <taxon>Streptophyta</taxon>
        <taxon>Embryophyta</taxon>
        <taxon>Tracheophyta</taxon>
        <taxon>Spermatophyta</taxon>
        <taxon>Magnoliopsida</taxon>
        <taxon>eudicotyledons</taxon>
        <taxon>Gunneridae</taxon>
        <taxon>Pentapetalae</taxon>
        <taxon>rosids</taxon>
        <taxon>fabids</taxon>
        <taxon>Malpighiales</taxon>
        <taxon>Salicaceae</taxon>
        <taxon>Saliceae</taxon>
        <taxon>Salix</taxon>
    </lineage>
</organism>
<dbReference type="PRINTS" id="PR00625">
    <property type="entry name" value="JDOMAIN"/>
</dbReference>
<dbReference type="CDD" id="cd06257">
    <property type="entry name" value="DnaJ"/>
    <property type="match status" value="1"/>
</dbReference>
<feature type="domain" description="J" evidence="1">
    <location>
        <begin position="11"/>
        <end position="80"/>
    </location>
</feature>
<protein>
    <recommendedName>
        <fullName evidence="1">J domain-containing protein</fullName>
    </recommendedName>
</protein>
<sequence>MPVKMSEEGPCYYSVLGLCKQASDSEIRDAYRKLALKWHPDRWLKDQVAAGQAKRQFQQIQEAYSVLSDKGKKRIYDAGMLGFLGDDDDEGFCDFMQEMILMMENVRSKEGSTLEDLQALLMGMTTEDERVKSGLNWDTFHSARKRTRLAGQAHQVPNRWEEKVFTIRTINVITCLAKFIHHQISWISWISSGTKYSRTCRDSLQRCQDITLEIPSLERVGGSSCKNSCNIDNHAIRPNTIRCNQGLAWRRTIRRNCIRPCTETRTLHRVPYMCIYYHAPLRGHDQNAIMETTGIHAKFLHVHIFSSQNQRIWIANLFNESNNPGNWGMSLVFVRSDSSPPRRDTGFLTGNEALGTEGSEEIGNCGSVLQRESSVPYQVDIDATRSGQERASMSDQFVTISWSFKKKKKRSATFVDWLVCKGPLPVRVTRR</sequence>